<protein>
    <submittedName>
        <fullName evidence="1">Uncharacterized protein</fullName>
    </submittedName>
</protein>
<organism evidence="1">
    <name type="scientific">marine sediment metagenome</name>
    <dbReference type="NCBI Taxonomy" id="412755"/>
    <lineage>
        <taxon>unclassified sequences</taxon>
        <taxon>metagenomes</taxon>
        <taxon>ecological metagenomes</taxon>
    </lineage>
</organism>
<evidence type="ECO:0000313" key="1">
    <source>
        <dbReference type="EMBL" id="KKM88429.1"/>
    </source>
</evidence>
<dbReference type="AlphaFoldDB" id="A0A0F9L1B0"/>
<comment type="caution">
    <text evidence="1">The sequence shown here is derived from an EMBL/GenBank/DDBJ whole genome shotgun (WGS) entry which is preliminary data.</text>
</comment>
<proteinExistence type="predicted"/>
<sequence length="72" mass="7862">MSDSIPQLPVTKAASVRELFVKNLDALHAELRQIATDIYVSDESRHRTKVAGIQAATLTHLLSILDSGFTEA</sequence>
<gene>
    <name evidence="1" type="ORF">LCGC14_1258790</name>
</gene>
<dbReference type="EMBL" id="LAZR01006959">
    <property type="protein sequence ID" value="KKM88429.1"/>
    <property type="molecule type" value="Genomic_DNA"/>
</dbReference>
<name>A0A0F9L1B0_9ZZZZ</name>
<reference evidence="1" key="1">
    <citation type="journal article" date="2015" name="Nature">
        <title>Complex archaea that bridge the gap between prokaryotes and eukaryotes.</title>
        <authorList>
            <person name="Spang A."/>
            <person name="Saw J.H."/>
            <person name="Jorgensen S.L."/>
            <person name="Zaremba-Niedzwiedzka K."/>
            <person name="Martijn J."/>
            <person name="Lind A.E."/>
            <person name="van Eijk R."/>
            <person name="Schleper C."/>
            <person name="Guy L."/>
            <person name="Ettema T.J."/>
        </authorList>
    </citation>
    <scope>NUCLEOTIDE SEQUENCE</scope>
</reference>
<accession>A0A0F9L1B0</accession>